<feature type="domain" description="EGF-like" evidence="10">
    <location>
        <begin position="748"/>
        <end position="785"/>
    </location>
</feature>
<dbReference type="FunFam" id="2.10.25.10:FF:000140">
    <property type="entry name" value="Transmembrane agrin"/>
    <property type="match status" value="1"/>
</dbReference>
<dbReference type="PANTHER" id="PTHR15036:SF85">
    <property type="entry name" value="SP2353, ISOFORM A"/>
    <property type="match status" value="1"/>
</dbReference>
<keyword evidence="14" id="KW-1185">Reference proteome</keyword>
<dbReference type="Pfam" id="PF00008">
    <property type="entry name" value="EGF"/>
    <property type="match status" value="2"/>
</dbReference>
<name>A0AAD9K5Y1_9ANNE</name>
<feature type="domain" description="EGF-like" evidence="10">
    <location>
        <begin position="1021"/>
        <end position="1059"/>
    </location>
</feature>
<dbReference type="InterPro" id="IPR000742">
    <property type="entry name" value="EGF"/>
</dbReference>
<dbReference type="Pfam" id="PF00054">
    <property type="entry name" value="Laminin_G_1"/>
    <property type="match status" value="3"/>
</dbReference>
<dbReference type="PROSITE" id="PS00022">
    <property type="entry name" value="EGF_1"/>
    <property type="match status" value="3"/>
</dbReference>
<evidence type="ECO:0000256" key="3">
    <source>
        <dbReference type="ARBA" id="ARBA00022737"/>
    </source>
</evidence>
<dbReference type="Gene3D" id="2.60.120.200">
    <property type="match status" value="3"/>
</dbReference>
<dbReference type="InterPro" id="IPR001791">
    <property type="entry name" value="Laminin_G"/>
</dbReference>
<proteinExistence type="predicted"/>
<feature type="disulfide bond" evidence="8">
    <location>
        <begin position="328"/>
        <end position="340"/>
    </location>
</feature>
<feature type="disulfide bond" evidence="8">
    <location>
        <begin position="330"/>
        <end position="347"/>
    </location>
</feature>
<dbReference type="CDD" id="cd00104">
    <property type="entry name" value="KAZAL_FS"/>
    <property type="match status" value="4"/>
</dbReference>
<evidence type="ECO:0000313" key="14">
    <source>
        <dbReference type="Proteomes" id="UP001208570"/>
    </source>
</evidence>
<dbReference type="InterPro" id="IPR002049">
    <property type="entry name" value="LE_dom"/>
</dbReference>
<evidence type="ECO:0000256" key="6">
    <source>
        <dbReference type="ARBA" id="ARBA00023180"/>
    </source>
</evidence>
<dbReference type="GO" id="GO:0048666">
    <property type="term" value="P:neuron development"/>
    <property type="evidence" value="ECO:0007669"/>
    <property type="project" value="UniProtKB-ARBA"/>
</dbReference>
<dbReference type="AlphaFoldDB" id="A0AAD9K5Y1"/>
<comment type="caution">
    <text evidence="13">The sequence shown here is derived from an EMBL/GenBank/DDBJ whole genome shotgun (WGS) entry which is preliminary data.</text>
</comment>
<dbReference type="SMART" id="SM00180">
    <property type="entry name" value="EGF_Lam"/>
    <property type="match status" value="2"/>
</dbReference>
<dbReference type="CDD" id="cd00055">
    <property type="entry name" value="EGF_Lam"/>
    <property type="match status" value="2"/>
</dbReference>
<feature type="disulfide bond" evidence="8">
    <location>
        <begin position="274"/>
        <end position="286"/>
    </location>
</feature>
<feature type="disulfide bond" evidence="7">
    <location>
        <begin position="823"/>
        <end position="832"/>
    </location>
</feature>
<keyword evidence="4" id="KW-0221">Differentiation</keyword>
<dbReference type="PRINTS" id="PR00011">
    <property type="entry name" value="EGFLAMININ"/>
</dbReference>
<feature type="domain" description="EGF-like" evidence="10">
    <location>
        <begin position="793"/>
        <end position="833"/>
    </location>
</feature>
<dbReference type="GO" id="GO:0042063">
    <property type="term" value="P:gliogenesis"/>
    <property type="evidence" value="ECO:0007669"/>
    <property type="project" value="UniProtKB-ARBA"/>
</dbReference>
<dbReference type="PROSITE" id="PS01186">
    <property type="entry name" value="EGF_2"/>
    <property type="match status" value="1"/>
</dbReference>
<protein>
    <recommendedName>
        <fullName evidence="15">Agrin</fullName>
    </recommendedName>
</protein>
<comment type="caution">
    <text evidence="7">Lacks conserved residue(s) required for the propagation of feature annotation.</text>
</comment>
<evidence type="ECO:0000313" key="13">
    <source>
        <dbReference type="EMBL" id="KAK2165282.1"/>
    </source>
</evidence>
<dbReference type="SUPFAM" id="SSF57196">
    <property type="entry name" value="EGF/Laminin"/>
    <property type="match status" value="2"/>
</dbReference>
<gene>
    <name evidence="13" type="ORF">LSH36_52g01014</name>
</gene>
<dbReference type="SMART" id="SM00282">
    <property type="entry name" value="LamG"/>
    <property type="match status" value="3"/>
</dbReference>
<dbReference type="SUPFAM" id="SSF100895">
    <property type="entry name" value="Kazal-type serine protease inhibitors"/>
    <property type="match status" value="4"/>
</dbReference>
<feature type="domain" description="Kazal-like" evidence="12">
    <location>
        <begin position="134"/>
        <end position="188"/>
    </location>
</feature>
<feature type="disulfide bond" evidence="8">
    <location>
        <begin position="295"/>
        <end position="304"/>
    </location>
</feature>
<dbReference type="Gene3D" id="2.10.25.10">
    <property type="entry name" value="Laminin"/>
    <property type="match status" value="5"/>
</dbReference>
<dbReference type="EMBL" id="JAODUP010000052">
    <property type="protein sequence ID" value="KAK2165282.1"/>
    <property type="molecule type" value="Genomic_DNA"/>
</dbReference>
<evidence type="ECO:0000256" key="8">
    <source>
        <dbReference type="PROSITE-ProRule" id="PRU00460"/>
    </source>
</evidence>
<evidence type="ECO:0000256" key="2">
    <source>
        <dbReference type="ARBA" id="ARBA00022729"/>
    </source>
</evidence>
<feature type="domain" description="Kazal-like" evidence="12">
    <location>
        <begin position="1"/>
        <end position="40"/>
    </location>
</feature>
<feature type="domain" description="Kazal-like" evidence="12">
    <location>
        <begin position="58"/>
        <end position="105"/>
    </location>
</feature>
<evidence type="ECO:0000256" key="4">
    <source>
        <dbReference type="ARBA" id="ARBA00022782"/>
    </source>
</evidence>
<feature type="domain" description="Laminin G" evidence="9">
    <location>
        <begin position="564"/>
        <end position="747"/>
    </location>
</feature>
<keyword evidence="5 7" id="KW-1015">Disulfide bond</keyword>
<dbReference type="SMART" id="SM00274">
    <property type="entry name" value="FOLN"/>
    <property type="match status" value="2"/>
</dbReference>
<dbReference type="Pfam" id="PF07648">
    <property type="entry name" value="Kazal_2"/>
    <property type="match status" value="4"/>
</dbReference>
<dbReference type="SMART" id="SM00181">
    <property type="entry name" value="EGF"/>
    <property type="match status" value="4"/>
</dbReference>
<dbReference type="CDD" id="cd00054">
    <property type="entry name" value="EGF_CA"/>
    <property type="match status" value="3"/>
</dbReference>
<feature type="domain" description="Laminin EGF-like" evidence="11">
    <location>
        <begin position="328"/>
        <end position="374"/>
    </location>
</feature>
<dbReference type="PROSITE" id="PS50025">
    <property type="entry name" value="LAM_G_DOMAIN"/>
    <property type="match status" value="3"/>
</dbReference>
<dbReference type="PROSITE" id="PS50026">
    <property type="entry name" value="EGF_3"/>
    <property type="match status" value="3"/>
</dbReference>
<dbReference type="PROSITE" id="PS50027">
    <property type="entry name" value="EGF_LAM_2"/>
    <property type="match status" value="2"/>
</dbReference>
<feature type="domain" description="Laminin G" evidence="9">
    <location>
        <begin position="843"/>
        <end position="1025"/>
    </location>
</feature>
<feature type="disulfide bond" evidence="8">
    <location>
        <begin position="276"/>
        <end position="293"/>
    </location>
</feature>
<dbReference type="Gene3D" id="3.30.60.30">
    <property type="match status" value="4"/>
</dbReference>
<dbReference type="Pfam" id="PF00053">
    <property type="entry name" value="EGF_laminin"/>
    <property type="match status" value="2"/>
</dbReference>
<dbReference type="Proteomes" id="UP001208570">
    <property type="component" value="Unassembled WGS sequence"/>
</dbReference>
<evidence type="ECO:0000259" key="11">
    <source>
        <dbReference type="PROSITE" id="PS50027"/>
    </source>
</evidence>
<dbReference type="SMART" id="SM00179">
    <property type="entry name" value="EGF_CA"/>
    <property type="match status" value="2"/>
</dbReference>
<feature type="domain" description="Laminin G" evidence="9">
    <location>
        <begin position="1072"/>
        <end position="1232"/>
    </location>
</feature>
<dbReference type="SMART" id="SM00280">
    <property type="entry name" value="KAZAL"/>
    <property type="match status" value="4"/>
</dbReference>
<evidence type="ECO:0000256" key="1">
    <source>
        <dbReference type="ARBA" id="ARBA00022536"/>
    </source>
</evidence>
<evidence type="ECO:0008006" key="15">
    <source>
        <dbReference type="Google" id="ProtNLM"/>
    </source>
</evidence>
<evidence type="ECO:0000256" key="7">
    <source>
        <dbReference type="PROSITE-ProRule" id="PRU00076"/>
    </source>
</evidence>
<sequence length="1237" mass="135703">MDKPVCGTDGVTYANECQLKVASCQKQQFIMVASEGHCDRCQNVKCKFGSRCENGRCVCPSACSLEYDPVCASNHKTYDNECRMMMDACNQQIELSVEYSGECEEFSGSGESSDEDVECNETNCRFGGICEFEISGSTKCNCDFNCDAIRDTVCGSDGNTYGSVCLLREQSCKLQKDIHVVDMDYCGEIIEEPCDGAPVEINPLTGEEFVCSKNGDQSCPANSYCHIIEGEQHGRCCKQDEQPIRSCRETEFGCCPDHRTAALGPKFAGCPSLCQCNPLGSQGATCDPVTGQCSCKPGVGGLRCDRCEPGYYGLPLIAANGNSGCIACNCNLYGSIRDDCEQMHGTCVCKPGIKGTRCDRCPDGQPIGPDGCSGQLSTTPEPMALRELESGDQHSARTCRELVCRFGAVCKMISGRPRCTCNEDCSHVKNVYKVCASNGDTYSSECEMRRFGCRLQKHVHVVHKGECQRDSVITPRTPTRSHKTTRHVYSRLTSSDDMAATPSTPEYGWIGDICTEDTDCVARDSYCRNGLCACRDGLVPNGQKTVCEDYLYSMLNDGWGSTYTVPGFSGINSYLRLKRIQQAYRQITIEMTFKTLSNEGILLYSGKIMNGTGDFISLSVKDGFVEFRYDLGSGPAVLRSSHQVTLNKFHKLKVQRFMKEGILYLDDMYEASSVSPGKLNNLNLRTDTFLGWVPNAVKGIYDNIGTAMALSGCIESLSIQNGEEGHVYDLIAPESADVIEAEAISECGSSACASVPCLNGGSCMSADPEKFTCKCPSGFKGVKCEISLHNGEESEICRDQTYCLNGGTCYDVPSFGELRYCKCPPEFSGPRCVTASPEADITVDIPQFHGDSYLELPLSVNPSKSLAVEIWFLPLTENGVLFYIQQDHNKLSYSTGDFMSLNLVNGHLQLRYNLGSGSANITSPTRLLLNVWHSAKISRKEKMAEMIVDENENVSGISAGALTRLNVPNIIWIGGFPGEYNPLSGVIKGFSGAIQSVFIDGSEIMNLYKTAKKREHITNYNGPPCDANNNPCLNNGQCIPKLNDYTCICTEDYAGKQCELTKMLIDTERPLAFDGVTNQEYENRITHKDRSQRSNKFEIKFHTTAENGLLLLQHKTYTVEGDYLTLALREGHVEASYNLGKETPDKPLVIRDRRKGALSVDDEDPITGVSTDGATQLDTDGRIWIGGSYTPPRGLPKAYMHGFKGCIDLVLIEDEALDLVTDRRDNGPTQYCDLIPS</sequence>
<evidence type="ECO:0000259" key="9">
    <source>
        <dbReference type="PROSITE" id="PS50025"/>
    </source>
</evidence>
<dbReference type="InterPro" id="IPR001881">
    <property type="entry name" value="EGF-like_Ca-bd_dom"/>
</dbReference>
<dbReference type="GO" id="GO:0000902">
    <property type="term" value="P:cell morphogenesis"/>
    <property type="evidence" value="ECO:0007669"/>
    <property type="project" value="UniProtKB-ARBA"/>
</dbReference>
<dbReference type="PANTHER" id="PTHR15036">
    <property type="entry name" value="PIKACHURIN-LIKE PROTEIN"/>
    <property type="match status" value="1"/>
</dbReference>
<dbReference type="CDD" id="cd00110">
    <property type="entry name" value="LamG"/>
    <property type="match status" value="3"/>
</dbReference>
<dbReference type="InterPro" id="IPR036058">
    <property type="entry name" value="Kazal_dom_sf"/>
</dbReference>
<feature type="disulfide bond" evidence="7">
    <location>
        <begin position="775"/>
        <end position="784"/>
    </location>
</feature>
<keyword evidence="3" id="KW-0677">Repeat</keyword>
<dbReference type="FunFam" id="2.10.25.10:FF:000134">
    <property type="entry name" value="Transmembrane agrin"/>
    <property type="match status" value="1"/>
</dbReference>
<dbReference type="GO" id="GO:0005509">
    <property type="term" value="F:calcium ion binding"/>
    <property type="evidence" value="ECO:0007669"/>
    <property type="project" value="InterPro"/>
</dbReference>
<dbReference type="PROSITE" id="PS01248">
    <property type="entry name" value="EGF_LAM_1"/>
    <property type="match status" value="1"/>
</dbReference>
<evidence type="ECO:0000259" key="10">
    <source>
        <dbReference type="PROSITE" id="PS50026"/>
    </source>
</evidence>
<keyword evidence="6" id="KW-0325">Glycoprotein</keyword>
<dbReference type="GO" id="GO:0005886">
    <property type="term" value="C:plasma membrane"/>
    <property type="evidence" value="ECO:0007669"/>
    <property type="project" value="UniProtKB-ARBA"/>
</dbReference>
<dbReference type="InterPro" id="IPR050372">
    <property type="entry name" value="Neurexin-related_CASP"/>
</dbReference>
<dbReference type="InterPro" id="IPR013320">
    <property type="entry name" value="ConA-like_dom_sf"/>
</dbReference>
<feature type="domain" description="Kazal-like" evidence="12">
    <location>
        <begin position="420"/>
        <end position="469"/>
    </location>
</feature>
<dbReference type="InterPro" id="IPR003645">
    <property type="entry name" value="Fol_N"/>
</dbReference>
<evidence type="ECO:0000259" key="12">
    <source>
        <dbReference type="PROSITE" id="PS51465"/>
    </source>
</evidence>
<dbReference type="PROSITE" id="PS51465">
    <property type="entry name" value="KAZAL_2"/>
    <property type="match status" value="4"/>
</dbReference>
<reference evidence="13" key="1">
    <citation type="journal article" date="2023" name="Mol. Biol. Evol.">
        <title>Third-Generation Sequencing Reveals the Adaptive Role of the Epigenome in Three Deep-Sea Polychaetes.</title>
        <authorList>
            <person name="Perez M."/>
            <person name="Aroh O."/>
            <person name="Sun Y."/>
            <person name="Lan Y."/>
            <person name="Juniper S.K."/>
            <person name="Young C.R."/>
            <person name="Angers B."/>
            <person name="Qian P.Y."/>
        </authorList>
    </citation>
    <scope>NUCLEOTIDE SEQUENCE</scope>
    <source>
        <strain evidence="13">P08H-3</strain>
    </source>
</reference>
<feature type="disulfide bond" evidence="8">
    <location>
        <begin position="349"/>
        <end position="358"/>
    </location>
</feature>
<evidence type="ECO:0000256" key="5">
    <source>
        <dbReference type="ARBA" id="ARBA00023157"/>
    </source>
</evidence>
<keyword evidence="8" id="KW-0424">Laminin EGF-like domain</keyword>
<accession>A0AAD9K5Y1</accession>
<keyword evidence="2" id="KW-0732">Signal</keyword>
<dbReference type="SUPFAM" id="SSF49899">
    <property type="entry name" value="Concanavalin A-like lectins/glucanases"/>
    <property type="match status" value="3"/>
</dbReference>
<feature type="domain" description="Laminin EGF-like" evidence="11">
    <location>
        <begin position="274"/>
        <end position="327"/>
    </location>
</feature>
<organism evidence="13 14">
    <name type="scientific">Paralvinella palmiformis</name>
    <dbReference type="NCBI Taxonomy" id="53620"/>
    <lineage>
        <taxon>Eukaryota</taxon>
        <taxon>Metazoa</taxon>
        <taxon>Spiralia</taxon>
        <taxon>Lophotrochozoa</taxon>
        <taxon>Annelida</taxon>
        <taxon>Polychaeta</taxon>
        <taxon>Sedentaria</taxon>
        <taxon>Canalipalpata</taxon>
        <taxon>Terebellida</taxon>
        <taxon>Terebelliformia</taxon>
        <taxon>Alvinellidae</taxon>
        <taxon>Paralvinella</taxon>
    </lineage>
</organism>
<dbReference type="FunFam" id="2.10.25.10:FF:000230">
    <property type="entry name" value="Delta-like protein"/>
    <property type="match status" value="1"/>
</dbReference>
<dbReference type="InterPro" id="IPR002350">
    <property type="entry name" value="Kazal_dom"/>
</dbReference>
<keyword evidence="1 7" id="KW-0245">EGF-like domain</keyword>
<feature type="disulfide bond" evidence="7">
    <location>
        <begin position="1049"/>
        <end position="1058"/>
    </location>
</feature>
<dbReference type="GO" id="GO:0005576">
    <property type="term" value="C:extracellular region"/>
    <property type="evidence" value="ECO:0007669"/>
    <property type="project" value="UniProtKB-ARBA"/>
</dbReference>